<sequence length="270" mass="28995">MRNCASNGQRSLRDYPGWDAIFAIRGLRRAGPAAAGHRFLVPALDSARAVPGARAKDAATAMIEPPACATDRRLRHGLGASASGAVARRHPGTTPPGWPPAVPASQPQRRASAGTSVLRGLHRGIRQPTCGKSCPWSDSMERISHHNPRHAHSGAHQHPSCRSRCASIPALCATPCARPIRDRRARHAVGRPLPTPWCHGLQSVRAVATVRASSDRCSAAAAFMFASVPAIIGDMHRTVADCQYRRHRQPPSTGNLLAPRRRQIVCGGRR</sequence>
<dbReference type="EMBL" id="CP000542">
    <property type="protein sequence ID" value="ABM55958.1"/>
    <property type="molecule type" value="Genomic_DNA"/>
</dbReference>
<dbReference type="STRING" id="391735.Veis_0166"/>
<feature type="compositionally biased region" description="Polar residues" evidence="1">
    <location>
        <begin position="105"/>
        <end position="115"/>
    </location>
</feature>
<dbReference type="KEGG" id="vei:Veis_0166"/>
<gene>
    <name evidence="2" type="ordered locus">Veis_0166</name>
</gene>
<evidence type="ECO:0000313" key="3">
    <source>
        <dbReference type="Proteomes" id="UP000000374"/>
    </source>
</evidence>
<evidence type="ECO:0000256" key="1">
    <source>
        <dbReference type="SAM" id="MobiDB-lite"/>
    </source>
</evidence>
<name>A1WEA1_VEREI</name>
<dbReference type="AlphaFoldDB" id="A1WEA1"/>
<feature type="region of interest" description="Disordered" evidence="1">
    <location>
        <begin position="84"/>
        <end position="122"/>
    </location>
</feature>
<reference evidence="3" key="1">
    <citation type="submission" date="2006-12" db="EMBL/GenBank/DDBJ databases">
        <title>Complete sequence of chromosome 1 of Verminephrobacter eiseniae EF01-2.</title>
        <authorList>
            <person name="Copeland A."/>
            <person name="Lucas S."/>
            <person name="Lapidus A."/>
            <person name="Barry K."/>
            <person name="Detter J.C."/>
            <person name="Glavina del Rio T."/>
            <person name="Dalin E."/>
            <person name="Tice H."/>
            <person name="Pitluck S."/>
            <person name="Chertkov O."/>
            <person name="Brettin T."/>
            <person name="Bruce D."/>
            <person name="Han C."/>
            <person name="Tapia R."/>
            <person name="Gilna P."/>
            <person name="Schmutz J."/>
            <person name="Larimer F."/>
            <person name="Land M."/>
            <person name="Hauser L."/>
            <person name="Kyrpides N."/>
            <person name="Kim E."/>
            <person name="Stahl D."/>
            <person name="Richardson P."/>
        </authorList>
    </citation>
    <scope>NUCLEOTIDE SEQUENCE [LARGE SCALE GENOMIC DNA]</scope>
    <source>
        <strain evidence="3">EF01-2</strain>
    </source>
</reference>
<evidence type="ECO:0000313" key="2">
    <source>
        <dbReference type="EMBL" id="ABM55958.1"/>
    </source>
</evidence>
<dbReference type="Proteomes" id="UP000000374">
    <property type="component" value="Chromosome"/>
</dbReference>
<feature type="compositionally biased region" description="Pro residues" evidence="1">
    <location>
        <begin position="93"/>
        <end position="102"/>
    </location>
</feature>
<proteinExistence type="predicted"/>
<organism evidence="2 3">
    <name type="scientific">Verminephrobacter eiseniae (strain EF01-2)</name>
    <dbReference type="NCBI Taxonomy" id="391735"/>
    <lineage>
        <taxon>Bacteria</taxon>
        <taxon>Pseudomonadati</taxon>
        <taxon>Pseudomonadota</taxon>
        <taxon>Betaproteobacteria</taxon>
        <taxon>Burkholderiales</taxon>
        <taxon>Comamonadaceae</taxon>
        <taxon>Verminephrobacter</taxon>
    </lineage>
</organism>
<accession>A1WEA1</accession>
<dbReference type="HOGENOM" id="CLU_1030337_0_0_4"/>
<keyword evidence="3" id="KW-1185">Reference proteome</keyword>
<protein>
    <submittedName>
        <fullName evidence="2">Uncharacterized protein</fullName>
    </submittedName>
</protein>